<protein>
    <submittedName>
        <fullName evidence="2">Uncharacterized protein (TIGR00661 family)</fullName>
    </submittedName>
</protein>
<gene>
    <name evidence="2" type="ORF">QOZ95_005589</name>
</gene>
<evidence type="ECO:0000259" key="1">
    <source>
        <dbReference type="Pfam" id="PF06722"/>
    </source>
</evidence>
<proteinExistence type="predicted"/>
<evidence type="ECO:0000313" key="2">
    <source>
        <dbReference type="EMBL" id="MDQ0497348.1"/>
    </source>
</evidence>
<dbReference type="Gene3D" id="3.40.50.2000">
    <property type="entry name" value="Glycogen Phosphorylase B"/>
    <property type="match status" value="2"/>
</dbReference>
<keyword evidence="3" id="KW-1185">Reference proteome</keyword>
<name>A0ABU0L7W7_9BACL</name>
<accession>A0ABU0L7W7</accession>
<dbReference type="SUPFAM" id="SSF53756">
    <property type="entry name" value="UDP-Glycosyltransferase/glycogen phosphorylase"/>
    <property type="match status" value="1"/>
</dbReference>
<evidence type="ECO:0000313" key="3">
    <source>
        <dbReference type="Proteomes" id="UP001242811"/>
    </source>
</evidence>
<comment type="caution">
    <text evidence="2">The sequence shown here is derived from an EMBL/GenBank/DDBJ whole genome shotgun (WGS) entry which is preliminary data.</text>
</comment>
<reference evidence="2 3" key="1">
    <citation type="submission" date="2023-07" db="EMBL/GenBank/DDBJ databases">
        <title>Genomic Encyclopedia of Type Strains, Phase IV (KMG-IV): sequencing the most valuable type-strain genomes for metagenomic binning, comparative biology and taxonomic classification.</title>
        <authorList>
            <person name="Goeker M."/>
        </authorList>
    </citation>
    <scope>NUCLEOTIDE SEQUENCE [LARGE SCALE GENOMIC DNA]</scope>
    <source>
        <strain evidence="2 3">DSM 14914</strain>
    </source>
</reference>
<dbReference type="Proteomes" id="UP001242811">
    <property type="component" value="Unassembled WGS sequence"/>
</dbReference>
<dbReference type="PANTHER" id="PTHR48050">
    <property type="entry name" value="STEROL 3-BETA-GLUCOSYLTRANSFERASE"/>
    <property type="match status" value="1"/>
</dbReference>
<dbReference type="EMBL" id="JAUSWA010000073">
    <property type="protein sequence ID" value="MDQ0497348.1"/>
    <property type="molecule type" value="Genomic_DNA"/>
</dbReference>
<dbReference type="InterPro" id="IPR010610">
    <property type="entry name" value="EryCIII-like_C"/>
</dbReference>
<feature type="domain" description="Erythromycin biosynthesis protein CIII-like C-terminal" evidence="1">
    <location>
        <begin position="277"/>
        <end position="366"/>
    </location>
</feature>
<dbReference type="InterPro" id="IPR050426">
    <property type="entry name" value="Glycosyltransferase_28"/>
</dbReference>
<dbReference type="Pfam" id="PF06722">
    <property type="entry name" value="EryCIII-like_C"/>
    <property type="match status" value="1"/>
</dbReference>
<organism evidence="2 3">
    <name type="scientific">Paenibacillus brasilensis</name>
    <dbReference type="NCBI Taxonomy" id="128574"/>
    <lineage>
        <taxon>Bacteria</taxon>
        <taxon>Bacillati</taxon>
        <taxon>Bacillota</taxon>
        <taxon>Bacilli</taxon>
        <taxon>Bacillales</taxon>
        <taxon>Paenibacillaceae</taxon>
        <taxon>Paenibacillus</taxon>
    </lineage>
</organism>
<sequence length="387" mass="42957">MKVLISPMSAMVETKGPFSRTTLLANECIKRGHEVALCAPEDANYHSIHKVKNYYAPVPSPLGTPVFIGKSMFKIFQSLGIQPKKKANSFEDVLHFIGAINRRYFLKDVSSIRKAIQEFKPDVMYSEFRISAIVAARLEKVKIATGFSYPVQKSFASNPEYSKGVNKYLKDNGLNKVESVLEIFDWADVKIIPSSYELEPVGGEDIAFVGPLSAPEGTDAKTEKNKIIAYMGNGVISPKQVIKELTKAFEGSDYEVYIASEQVKPFEKNNIIVNKKFDFSKLMPEARVYINHGGQNSIMTGLIYGVPQIVCPGGVFERRYNASSVAKLNAGVLLEAHHFNYETIRRIVDDFNENPIFASSANIAGEKLLSLGGVRNAVQVIENLVLK</sequence>
<dbReference type="RefSeq" id="WP_025715957.1">
    <property type="nucleotide sequence ID" value="NZ_CP045298.1"/>
</dbReference>
<dbReference type="PANTHER" id="PTHR48050:SF13">
    <property type="entry name" value="STEROL 3-BETA-GLUCOSYLTRANSFERASE UGT80A2"/>
    <property type="match status" value="1"/>
</dbReference>